<organism evidence="2">
    <name type="scientific">Tanacetum cinerariifolium</name>
    <name type="common">Dalmatian daisy</name>
    <name type="synonym">Chrysanthemum cinerariifolium</name>
    <dbReference type="NCBI Taxonomy" id="118510"/>
    <lineage>
        <taxon>Eukaryota</taxon>
        <taxon>Viridiplantae</taxon>
        <taxon>Streptophyta</taxon>
        <taxon>Embryophyta</taxon>
        <taxon>Tracheophyta</taxon>
        <taxon>Spermatophyta</taxon>
        <taxon>Magnoliopsida</taxon>
        <taxon>eudicotyledons</taxon>
        <taxon>Gunneridae</taxon>
        <taxon>Pentapetalae</taxon>
        <taxon>asterids</taxon>
        <taxon>campanulids</taxon>
        <taxon>Asterales</taxon>
        <taxon>Asteraceae</taxon>
        <taxon>Asteroideae</taxon>
        <taxon>Anthemideae</taxon>
        <taxon>Anthemidinae</taxon>
        <taxon>Tanacetum</taxon>
    </lineage>
</organism>
<sequence length="189" mass="21335">MSASATQQITQVPKRIFKKQNLSAKRKGKHKSINGKEPEQAKQIRFGTIIRMVRGNTNKKRPHEQSEQWSSNEISFPSMSGCQLVDSPIILEALIEGFLEKLKESRTPLVGFSGKSKKFKGCGLHIHLMIKFPTANGIVTMTTKREILQEFRRMVEARGLAMEGRITIPRVQALESEGTTNKDREKSRG</sequence>
<evidence type="ECO:0000313" key="2">
    <source>
        <dbReference type="EMBL" id="GEU81004.1"/>
    </source>
</evidence>
<name>A0A6L2N8Y2_TANCI</name>
<proteinExistence type="predicted"/>
<feature type="region of interest" description="Disordered" evidence="1">
    <location>
        <begin position="1"/>
        <end position="40"/>
    </location>
</feature>
<comment type="caution">
    <text evidence="2">The sequence shown here is derived from an EMBL/GenBank/DDBJ whole genome shotgun (WGS) entry which is preliminary data.</text>
</comment>
<evidence type="ECO:0000256" key="1">
    <source>
        <dbReference type="SAM" id="MobiDB-lite"/>
    </source>
</evidence>
<reference evidence="2" key="1">
    <citation type="journal article" date="2019" name="Sci. Rep.">
        <title>Draft genome of Tanacetum cinerariifolium, the natural source of mosquito coil.</title>
        <authorList>
            <person name="Yamashiro T."/>
            <person name="Shiraishi A."/>
            <person name="Satake H."/>
            <person name="Nakayama K."/>
        </authorList>
    </citation>
    <scope>NUCLEOTIDE SEQUENCE</scope>
</reference>
<dbReference type="EMBL" id="BKCJ010008189">
    <property type="protein sequence ID" value="GEU81004.1"/>
    <property type="molecule type" value="Genomic_DNA"/>
</dbReference>
<feature type="compositionally biased region" description="Polar residues" evidence="1">
    <location>
        <begin position="1"/>
        <end position="11"/>
    </location>
</feature>
<accession>A0A6L2N8Y2</accession>
<gene>
    <name evidence="2" type="ORF">Tci_052982</name>
</gene>
<dbReference type="AlphaFoldDB" id="A0A6L2N8Y2"/>
<protein>
    <submittedName>
        <fullName evidence="2">Uncharacterized protein</fullName>
    </submittedName>
</protein>
<feature type="compositionally biased region" description="Basic residues" evidence="1">
    <location>
        <begin position="24"/>
        <end position="33"/>
    </location>
</feature>